<keyword evidence="3" id="KW-1185">Reference proteome</keyword>
<dbReference type="EMBL" id="MSIF01000001">
    <property type="protein sequence ID" value="OLF14171.1"/>
    <property type="molecule type" value="Genomic_DNA"/>
</dbReference>
<reference evidence="2 3" key="1">
    <citation type="submission" date="2016-12" db="EMBL/GenBank/DDBJ databases">
        <title>The draft genome sequence of Actinophytocola xinjiangensis.</title>
        <authorList>
            <person name="Wang W."/>
            <person name="Yuan L."/>
        </authorList>
    </citation>
    <scope>NUCLEOTIDE SEQUENCE [LARGE SCALE GENOMIC DNA]</scope>
    <source>
        <strain evidence="2 3">CGMCC 4.4663</strain>
    </source>
</reference>
<evidence type="ECO:0000313" key="3">
    <source>
        <dbReference type="Proteomes" id="UP000185696"/>
    </source>
</evidence>
<evidence type="ECO:0000256" key="1">
    <source>
        <dbReference type="SAM" id="MobiDB-lite"/>
    </source>
</evidence>
<sequence length="126" mass="13912">MTELPENPWATRQGRLARAEQFRRLASGEGELAEFAKEVLAGRVEPHALVRSPVLSDEVMRTLHAQVERWHALSDREREEIVAGAEERTRARIEALAEAAESAGSADEPGPPEEDPPAGPVLRDAW</sequence>
<feature type="compositionally biased region" description="Low complexity" evidence="1">
    <location>
        <begin position="97"/>
        <end position="108"/>
    </location>
</feature>
<dbReference type="Proteomes" id="UP000185696">
    <property type="component" value="Unassembled WGS sequence"/>
</dbReference>
<comment type="caution">
    <text evidence="2">The sequence shown here is derived from an EMBL/GenBank/DDBJ whole genome shotgun (WGS) entry which is preliminary data.</text>
</comment>
<feature type="region of interest" description="Disordered" evidence="1">
    <location>
        <begin position="97"/>
        <end position="126"/>
    </location>
</feature>
<evidence type="ECO:0000313" key="2">
    <source>
        <dbReference type="EMBL" id="OLF14171.1"/>
    </source>
</evidence>
<gene>
    <name evidence="2" type="ORF">BLA60_03195</name>
</gene>
<dbReference type="OrthoDB" id="3701002at2"/>
<organism evidence="2 3">
    <name type="scientific">Actinophytocola xinjiangensis</name>
    <dbReference type="NCBI Taxonomy" id="485602"/>
    <lineage>
        <taxon>Bacteria</taxon>
        <taxon>Bacillati</taxon>
        <taxon>Actinomycetota</taxon>
        <taxon>Actinomycetes</taxon>
        <taxon>Pseudonocardiales</taxon>
        <taxon>Pseudonocardiaceae</taxon>
    </lineage>
</organism>
<dbReference type="RefSeq" id="WP_075131118.1">
    <property type="nucleotide sequence ID" value="NZ_MSIF01000001.1"/>
</dbReference>
<protein>
    <submittedName>
        <fullName evidence="2">Uncharacterized protein</fullName>
    </submittedName>
</protein>
<dbReference type="AlphaFoldDB" id="A0A7Z1B1F7"/>
<name>A0A7Z1B1F7_9PSEU</name>
<accession>A0A7Z1B1F7</accession>
<proteinExistence type="predicted"/>